<sequence length="1077" mass="123062">MKSAEHVYSFKARQFIKQRFAPIIVGFVDTNAEKAFAPTGVSFSDFFAGLCTAYQEPIRYYDVTTFVDAQESTFFESIKNDTTKYGQLFIPPQFEKEASVDTNNVKLECPVPKKLLFGSEDTRFTPWYKNFIHHLCESIKIKKYEFCDIPFCLLYVSTAQSPNIDNKSVRKMIPIPSWMAPFISDIPVGRIIIYDPIVTPNPPKINKSDQSFVFPLPVKSKPDETQSKSDFYKKYFSHDPNIVNALTKSQIIGNNEIAKTLEIISVVYRGEISPLIQRQINDLKEKIEKTKKVSNRLRGIFKKKSDTEKQGELPETKTNQLRLAALYMITGQYPEAEKLFKHISQHNPLLKLQISAKFWHNLACFAQNNFNFSNSRELCEEVFKSNDIRFILYTFIVLSEIYHAENNNDSSINVMNIAIAQIKQNWEGLEQTINLILALFYERLSGLQENEKRILYSLAQAAEMYMQALQHGHCLRCTIWLINCLPHDSWPYLYQRALLNKAISLNFLNEVIRAILDCKELLEMDGLQEALQERTISQFWTPFNNPSFDPSKFEITFSPLVGVKKVVIITPSDPEYWGFLRDDFQNILDAFVKIKEEWEKLYGKTLTIESWMSNKTETKEEIYEVSTGCNIKVLIQLSNKYVFGVNLTKAELVAEFTPENKEENCDDSYKTNPAFRVDIPSRKAALDGVSKVLPLDFVCKKTGVFKINKFQMQSWGCVETSVTFEPAIIKASDSFPLITMSIENLPNELVQGICVRFSVKIVNNGTKTVSGLTLGFDHPNSIAYEGNVDYHFGIASVNLEEKIEPGKSICIPMIFRAAKVNINRVHFYLSHSQTIVSLTALSVKVNSSVSIYSRIIPFAHDTSKFALKVKFDPKVDGLTIVGVFDKTGKLLKTLHPNPASLVQKESSATIVYYADQHNEEFVLEPWRLFMLEQNSYAMLFKVEGNELLAQQNMRIHPDNSQMVRISAPTFVKFTPGVSVNVSLKIESENPVFVQPKDIELLNDEKNQITPIMPARWTGVTRKCLNAENQFSANFTFNVYLPGIYSITGFMTSENKEFAMIKDLSILHLIRVSENETK</sequence>
<dbReference type="InterPro" id="IPR024420">
    <property type="entry name" value="TRAPP_III_complex_Trs85"/>
</dbReference>
<dbReference type="PANTHER" id="PTHR12975">
    <property type="entry name" value="TRANSPORT PROTEIN TRAPP"/>
    <property type="match status" value="1"/>
</dbReference>
<keyword evidence="2" id="KW-1185">Reference proteome</keyword>
<dbReference type="PANTHER" id="PTHR12975:SF6">
    <property type="entry name" value="TRAFFICKING PROTEIN PARTICLE COMPLEX SUBUNIT 8"/>
    <property type="match status" value="1"/>
</dbReference>
<dbReference type="VEuPathDB" id="TrichDB:TVAGG3_0810280"/>
<dbReference type="SUPFAM" id="SSF48452">
    <property type="entry name" value="TPR-like"/>
    <property type="match status" value="1"/>
</dbReference>
<dbReference type="KEGG" id="tva:4763975"/>
<reference evidence="1" key="2">
    <citation type="journal article" date="2007" name="Science">
        <title>Draft genome sequence of the sexually transmitted pathogen Trichomonas vaginalis.</title>
        <authorList>
            <person name="Carlton J.M."/>
            <person name="Hirt R.P."/>
            <person name="Silva J.C."/>
            <person name="Delcher A.L."/>
            <person name="Schatz M."/>
            <person name="Zhao Q."/>
            <person name="Wortman J.R."/>
            <person name="Bidwell S.L."/>
            <person name="Alsmark U.C.M."/>
            <person name="Besteiro S."/>
            <person name="Sicheritz-Ponten T."/>
            <person name="Noel C.J."/>
            <person name="Dacks J.B."/>
            <person name="Foster P.G."/>
            <person name="Simillion C."/>
            <person name="Van de Peer Y."/>
            <person name="Miranda-Saavedra D."/>
            <person name="Barton G.J."/>
            <person name="Westrop G.D."/>
            <person name="Mueller S."/>
            <person name="Dessi D."/>
            <person name="Fiori P.L."/>
            <person name="Ren Q."/>
            <person name="Paulsen I."/>
            <person name="Zhang H."/>
            <person name="Bastida-Corcuera F.D."/>
            <person name="Simoes-Barbosa A."/>
            <person name="Brown M.T."/>
            <person name="Hayes R.D."/>
            <person name="Mukherjee M."/>
            <person name="Okumura C.Y."/>
            <person name="Schneider R."/>
            <person name="Smith A.J."/>
            <person name="Vanacova S."/>
            <person name="Villalvazo M."/>
            <person name="Haas B.J."/>
            <person name="Pertea M."/>
            <person name="Feldblyum T.V."/>
            <person name="Utterback T.R."/>
            <person name="Shu C.L."/>
            <person name="Osoegawa K."/>
            <person name="de Jong P.J."/>
            <person name="Hrdy I."/>
            <person name="Horvathova L."/>
            <person name="Zubacova Z."/>
            <person name="Dolezal P."/>
            <person name="Malik S.B."/>
            <person name="Logsdon J.M. Jr."/>
            <person name="Henze K."/>
            <person name="Gupta A."/>
            <person name="Wang C.C."/>
            <person name="Dunne R.L."/>
            <person name="Upcroft J.A."/>
            <person name="Upcroft P."/>
            <person name="White O."/>
            <person name="Salzberg S.L."/>
            <person name="Tang P."/>
            <person name="Chiu C.-H."/>
            <person name="Lee Y.-S."/>
            <person name="Embley T.M."/>
            <person name="Coombs G.H."/>
            <person name="Mottram J.C."/>
            <person name="Tachezy J."/>
            <person name="Fraser-Liggett C.M."/>
            <person name="Johnson P.J."/>
        </authorList>
    </citation>
    <scope>NUCLEOTIDE SEQUENCE [LARGE SCALE GENOMIC DNA]</scope>
    <source>
        <strain evidence="1">G3</strain>
    </source>
</reference>
<protein>
    <submittedName>
        <fullName evidence="1">Uncharacterized protein</fullName>
    </submittedName>
</protein>
<dbReference type="Gene3D" id="1.25.40.10">
    <property type="entry name" value="Tetratricopeptide repeat domain"/>
    <property type="match status" value="1"/>
</dbReference>
<evidence type="ECO:0000313" key="2">
    <source>
        <dbReference type="Proteomes" id="UP000001542"/>
    </source>
</evidence>
<name>A2EMN0_TRIV3</name>
<dbReference type="RefSeq" id="XP_001318323.1">
    <property type="nucleotide sequence ID" value="XM_001318288.1"/>
</dbReference>
<dbReference type="InterPro" id="IPR011990">
    <property type="entry name" value="TPR-like_helical_dom_sf"/>
</dbReference>
<dbReference type="GO" id="GO:1990072">
    <property type="term" value="C:TRAPPIII protein complex"/>
    <property type="evidence" value="ECO:0000318"/>
    <property type="project" value="GO_Central"/>
</dbReference>
<dbReference type="Proteomes" id="UP000001542">
    <property type="component" value="Unassembled WGS sequence"/>
</dbReference>
<proteinExistence type="predicted"/>
<organism evidence="1 2">
    <name type="scientific">Trichomonas vaginalis (strain ATCC PRA-98 / G3)</name>
    <dbReference type="NCBI Taxonomy" id="412133"/>
    <lineage>
        <taxon>Eukaryota</taxon>
        <taxon>Metamonada</taxon>
        <taxon>Parabasalia</taxon>
        <taxon>Trichomonadida</taxon>
        <taxon>Trichomonadidae</taxon>
        <taxon>Trichomonas</taxon>
    </lineage>
</organism>
<reference evidence="1" key="1">
    <citation type="submission" date="2006-10" db="EMBL/GenBank/DDBJ databases">
        <authorList>
            <person name="Amadeo P."/>
            <person name="Zhao Q."/>
            <person name="Wortman J."/>
            <person name="Fraser-Liggett C."/>
            <person name="Carlton J."/>
        </authorList>
    </citation>
    <scope>NUCLEOTIDE SEQUENCE</scope>
    <source>
        <strain evidence="1">G3</strain>
    </source>
</reference>
<dbReference type="AlphaFoldDB" id="A2EMN0"/>
<dbReference type="EMBL" id="DS113432">
    <property type="protein sequence ID" value="EAY06100.1"/>
    <property type="molecule type" value="Genomic_DNA"/>
</dbReference>
<dbReference type="VEuPathDB" id="TrichDB:TVAG_349530"/>
<gene>
    <name evidence="1" type="ORF">TVAG_349530</name>
</gene>
<dbReference type="InParanoid" id="A2EMN0"/>
<dbReference type="OrthoDB" id="10661340at2759"/>
<evidence type="ECO:0000313" key="1">
    <source>
        <dbReference type="EMBL" id="EAY06100.1"/>
    </source>
</evidence>
<accession>A2EMN0</accession>
<dbReference type="STRING" id="5722.A2EMN0"/>